<dbReference type="InterPro" id="IPR009056">
    <property type="entry name" value="Cyt_c-like_dom"/>
</dbReference>
<keyword evidence="10" id="KW-0472">Membrane</keyword>
<feature type="chain" id="PRO_5042896954" evidence="13">
    <location>
        <begin position="24"/>
        <end position="437"/>
    </location>
</feature>
<dbReference type="GO" id="GO:0005886">
    <property type="term" value="C:plasma membrane"/>
    <property type="evidence" value="ECO:0007669"/>
    <property type="project" value="UniProtKB-SubCell"/>
</dbReference>
<evidence type="ECO:0000313" key="16">
    <source>
        <dbReference type="Proteomes" id="UP000183529"/>
    </source>
</evidence>
<feature type="binding site" description="axial binding residue" evidence="12">
    <location>
        <position position="212"/>
    </location>
    <ligand>
        <name>heme c</name>
        <dbReference type="ChEBI" id="CHEBI:61717"/>
        <label>2</label>
    </ligand>
    <ligandPart>
        <name>Fe</name>
        <dbReference type="ChEBI" id="CHEBI:18248"/>
    </ligandPart>
</feature>
<dbReference type="SUPFAM" id="SSF46626">
    <property type="entry name" value="Cytochrome c"/>
    <property type="match status" value="3"/>
</dbReference>
<dbReference type="InterPro" id="IPR008168">
    <property type="entry name" value="Cyt_C_IC"/>
</dbReference>
<dbReference type="RefSeq" id="WP_074983761.1">
    <property type="nucleotide sequence ID" value="NZ_CADFGN010000008.1"/>
</dbReference>
<feature type="binding site" description="axial binding residue" evidence="12">
    <location>
        <position position="342"/>
    </location>
    <ligand>
        <name>heme c</name>
        <dbReference type="ChEBI" id="CHEBI:61717"/>
        <label>3</label>
    </ligand>
    <ligandPart>
        <name>Fe</name>
        <dbReference type="ChEBI" id="CHEBI:18248"/>
    </ligandPart>
</feature>
<evidence type="ECO:0000313" key="15">
    <source>
        <dbReference type="EMBL" id="SEJ66545.1"/>
    </source>
</evidence>
<comment type="subcellular location">
    <subcellularLocation>
        <location evidence="1">Cell membrane</location>
    </subcellularLocation>
</comment>
<evidence type="ECO:0000256" key="10">
    <source>
        <dbReference type="ARBA" id="ARBA00023136"/>
    </source>
</evidence>
<feature type="signal peptide" evidence="13">
    <location>
        <begin position="1"/>
        <end position="23"/>
    </location>
</feature>
<dbReference type="PIRSF" id="PIRSF000018">
    <property type="entry name" value="Mb_ADH_cyt_c"/>
    <property type="match status" value="1"/>
</dbReference>
<keyword evidence="4 11" id="KW-0349">Heme</keyword>
<evidence type="ECO:0000256" key="11">
    <source>
        <dbReference type="PIRSR" id="PIRSR000018-50"/>
    </source>
</evidence>
<evidence type="ECO:0000256" key="3">
    <source>
        <dbReference type="ARBA" id="ARBA00022475"/>
    </source>
</evidence>
<feature type="binding site" description="axial binding residue" evidence="12">
    <location>
        <position position="65"/>
    </location>
    <ligand>
        <name>heme c</name>
        <dbReference type="ChEBI" id="CHEBI:61717"/>
        <label>1</label>
    </ligand>
    <ligandPart>
        <name>Fe</name>
        <dbReference type="ChEBI" id="CHEBI:18248"/>
    </ligandPart>
</feature>
<dbReference type="PROSITE" id="PS51007">
    <property type="entry name" value="CYTC"/>
    <property type="match status" value="3"/>
</dbReference>
<evidence type="ECO:0000256" key="1">
    <source>
        <dbReference type="ARBA" id="ARBA00004236"/>
    </source>
</evidence>
<proteinExistence type="predicted"/>
<name>A0AAQ1GFE6_9BURK</name>
<keyword evidence="6 13" id="KW-0732">Signal</keyword>
<comment type="caution">
    <text evidence="15">The sequence shown here is derived from an EMBL/GenBank/DDBJ whole genome shotgun (WGS) entry which is preliminary data.</text>
</comment>
<feature type="binding site" description="covalent" evidence="11">
    <location>
        <position position="338"/>
    </location>
    <ligand>
        <name>heme c</name>
        <dbReference type="ChEBI" id="CHEBI:61717"/>
        <label>3</label>
    </ligand>
</feature>
<evidence type="ECO:0000256" key="7">
    <source>
        <dbReference type="ARBA" id="ARBA00022737"/>
    </source>
</evidence>
<evidence type="ECO:0000256" key="8">
    <source>
        <dbReference type="ARBA" id="ARBA00022982"/>
    </source>
</evidence>
<dbReference type="EMBL" id="FNZM01000007">
    <property type="protein sequence ID" value="SEJ66545.1"/>
    <property type="molecule type" value="Genomic_DNA"/>
</dbReference>
<feature type="domain" description="Cytochrome c" evidence="14">
    <location>
        <begin position="47"/>
        <end position="150"/>
    </location>
</feature>
<evidence type="ECO:0000256" key="2">
    <source>
        <dbReference type="ARBA" id="ARBA00022448"/>
    </source>
</evidence>
<protein>
    <submittedName>
        <fullName evidence="15">Cytochrome c, mono-and diheme variants</fullName>
    </submittedName>
</protein>
<dbReference type="GO" id="GO:0016614">
    <property type="term" value="F:oxidoreductase activity, acting on CH-OH group of donors"/>
    <property type="evidence" value="ECO:0007669"/>
    <property type="project" value="InterPro"/>
</dbReference>
<keyword evidence="9 12" id="KW-0408">Iron</keyword>
<evidence type="ECO:0000256" key="4">
    <source>
        <dbReference type="ARBA" id="ARBA00022617"/>
    </source>
</evidence>
<feature type="domain" description="Cytochrome c" evidence="14">
    <location>
        <begin position="193"/>
        <end position="301"/>
    </location>
</feature>
<keyword evidence="2" id="KW-0813">Transport</keyword>
<dbReference type="InterPro" id="IPR036909">
    <property type="entry name" value="Cyt_c-like_dom_sf"/>
</dbReference>
<keyword evidence="8" id="KW-0249">Electron transport</keyword>
<comment type="cofactor">
    <cofactor evidence="11">
        <name>heme c</name>
        <dbReference type="ChEBI" id="CHEBI:61717"/>
    </cofactor>
    <text evidence="11">Binds 3 heme c groups covalently per subunit.</text>
</comment>
<sequence>MNFLKTFTSAALVTAVTLGAAFAADSALAQTGAAAQNPQSTQAAQAALIKQGEYLARAGDCMACHSAAGRKPYTGGLPIVSNIGTIYSSNITPGKQNGIGNYTEAQFAAAVRKGIRADGSHLYPAMPYPSYAKVSDADIHALYTYFMQGVAPSDDAAPETSLSFPFDQRWGMALWNWAFTSDKPFSGPDGASDQVRRGAYLVESLGHCGSCHTPRGFAMNEKALDSSNALFLAGGQLNGWNVPALRGMSRWSQQDIVDYLQTGRNSQAAVAGEMTSVVYHSTSHLSDADLNAIAAYLKTLSASETAQAAASTGASATTAKLTAAQNLTLGERLYVDNCSACHFVNGKGAPRVFPHLDGATVVNAKDPIGLINVILAGAQTPSTAKAPSVLPMPGFAYRLSDDEVAALATFVRGGWSNHAGAVDAGQVAKVRSTMHHD</sequence>
<feature type="binding site" description="covalent" evidence="11">
    <location>
        <position position="211"/>
    </location>
    <ligand>
        <name>heme c</name>
        <dbReference type="ChEBI" id="CHEBI:61717"/>
        <label>2</label>
    </ligand>
</feature>
<reference evidence="15 16" key="1">
    <citation type="submission" date="2016-10" db="EMBL/GenBank/DDBJ databases">
        <authorList>
            <person name="Varghese N."/>
            <person name="Submissions S."/>
        </authorList>
    </citation>
    <scope>NUCLEOTIDE SEQUENCE [LARGE SCALE GENOMIC DNA]</scope>
    <source>
        <strain evidence="15 16">LMG 22274</strain>
    </source>
</reference>
<dbReference type="GO" id="GO:0005506">
    <property type="term" value="F:iron ion binding"/>
    <property type="evidence" value="ECO:0007669"/>
    <property type="project" value="InterPro"/>
</dbReference>
<dbReference type="GO" id="GO:0009055">
    <property type="term" value="F:electron transfer activity"/>
    <property type="evidence" value="ECO:0007669"/>
    <property type="project" value="InterPro"/>
</dbReference>
<keyword evidence="3" id="KW-1003">Cell membrane</keyword>
<dbReference type="AlphaFoldDB" id="A0AAQ1GFE6"/>
<dbReference type="InterPro" id="IPR051459">
    <property type="entry name" value="Cytochrome_c-type_DH"/>
</dbReference>
<evidence type="ECO:0000256" key="12">
    <source>
        <dbReference type="PIRSR" id="PIRSR000018-51"/>
    </source>
</evidence>
<dbReference type="PANTHER" id="PTHR35008">
    <property type="entry name" value="BLL4482 PROTEIN-RELATED"/>
    <property type="match status" value="1"/>
</dbReference>
<evidence type="ECO:0000256" key="13">
    <source>
        <dbReference type="SAM" id="SignalP"/>
    </source>
</evidence>
<dbReference type="PRINTS" id="PR00605">
    <property type="entry name" value="CYTCHROMECIC"/>
</dbReference>
<evidence type="ECO:0000259" key="14">
    <source>
        <dbReference type="PROSITE" id="PS51007"/>
    </source>
</evidence>
<keyword evidence="7" id="KW-0677">Repeat</keyword>
<dbReference type="Proteomes" id="UP000183529">
    <property type="component" value="Unassembled WGS sequence"/>
</dbReference>
<evidence type="ECO:0000256" key="9">
    <source>
        <dbReference type="ARBA" id="ARBA00023004"/>
    </source>
</evidence>
<feature type="domain" description="Cytochrome c" evidence="14">
    <location>
        <begin position="325"/>
        <end position="415"/>
    </location>
</feature>
<dbReference type="Pfam" id="PF00034">
    <property type="entry name" value="Cytochrom_C"/>
    <property type="match status" value="3"/>
</dbReference>
<keyword evidence="5 12" id="KW-0479">Metal-binding</keyword>
<dbReference type="Gene3D" id="1.10.760.10">
    <property type="entry name" value="Cytochrome c-like domain"/>
    <property type="match status" value="3"/>
</dbReference>
<organism evidence="15 16">
    <name type="scientific">Paraburkholderia tropica</name>
    <dbReference type="NCBI Taxonomy" id="92647"/>
    <lineage>
        <taxon>Bacteria</taxon>
        <taxon>Pseudomonadati</taxon>
        <taxon>Pseudomonadota</taxon>
        <taxon>Betaproteobacteria</taxon>
        <taxon>Burkholderiales</taxon>
        <taxon>Burkholderiaceae</taxon>
        <taxon>Paraburkholderia</taxon>
    </lineage>
</organism>
<feature type="binding site" description="covalent" evidence="11">
    <location>
        <position position="64"/>
    </location>
    <ligand>
        <name>heme c</name>
        <dbReference type="ChEBI" id="CHEBI:61717"/>
        <label>1</label>
    </ligand>
</feature>
<dbReference type="GO" id="GO:0020037">
    <property type="term" value="F:heme binding"/>
    <property type="evidence" value="ECO:0007669"/>
    <property type="project" value="InterPro"/>
</dbReference>
<evidence type="ECO:0000256" key="6">
    <source>
        <dbReference type="ARBA" id="ARBA00022729"/>
    </source>
</evidence>
<gene>
    <name evidence="15" type="ORF">SAMN05216550_10761</name>
</gene>
<accession>A0AAQ1GFE6</accession>
<dbReference type="InterPro" id="IPR014353">
    <property type="entry name" value="Membr-bd_ADH_cyt_c"/>
</dbReference>
<feature type="binding site" description="covalent" evidence="11">
    <location>
        <position position="341"/>
    </location>
    <ligand>
        <name>heme c</name>
        <dbReference type="ChEBI" id="CHEBI:61717"/>
        <label>3</label>
    </ligand>
</feature>
<evidence type="ECO:0000256" key="5">
    <source>
        <dbReference type="ARBA" id="ARBA00022723"/>
    </source>
</evidence>
<feature type="binding site" description="covalent" evidence="11">
    <location>
        <position position="208"/>
    </location>
    <ligand>
        <name>heme c</name>
        <dbReference type="ChEBI" id="CHEBI:61717"/>
        <label>2</label>
    </ligand>
</feature>
<feature type="binding site" description="covalent" evidence="11">
    <location>
        <position position="61"/>
    </location>
    <ligand>
        <name>heme c</name>
        <dbReference type="ChEBI" id="CHEBI:61717"/>
        <label>1</label>
    </ligand>
</feature>
<dbReference type="PANTHER" id="PTHR35008:SF8">
    <property type="entry name" value="ALCOHOL DEHYDROGENASE CYTOCHROME C SUBUNIT"/>
    <property type="match status" value="1"/>
</dbReference>